<evidence type="ECO:0000256" key="3">
    <source>
        <dbReference type="SAM" id="MobiDB-lite"/>
    </source>
</evidence>
<gene>
    <name evidence="5" type="ORF">FAD_0181</name>
    <name evidence="6" type="ORF">HLB00_02325</name>
</gene>
<evidence type="ECO:0000256" key="2">
    <source>
        <dbReference type="ARBA" id="ARBA00023274"/>
    </source>
</evidence>
<dbReference type="GO" id="GO:0005840">
    <property type="term" value="C:ribosome"/>
    <property type="evidence" value="ECO:0007669"/>
    <property type="project" value="UniProtKB-KW"/>
</dbReference>
<evidence type="ECO:0000313" key="5">
    <source>
        <dbReference type="EMBL" id="ARD84111.1"/>
    </source>
</evidence>
<dbReference type="EMBL" id="CP015363">
    <property type="protein sequence ID" value="ARD84111.1"/>
    <property type="molecule type" value="Genomic_DNA"/>
</dbReference>
<feature type="compositionally biased region" description="Basic residues" evidence="3">
    <location>
        <begin position="1"/>
        <end position="13"/>
    </location>
</feature>
<dbReference type="GO" id="GO:1990904">
    <property type="term" value="C:ribonucleoprotein complex"/>
    <property type="evidence" value="ECO:0007669"/>
    <property type="project" value="UniProtKB-KW"/>
</dbReference>
<organism evidence="5 7">
    <name type="scientific">Ferroplasma acidiphilum</name>
    <dbReference type="NCBI Taxonomy" id="74969"/>
    <lineage>
        <taxon>Archaea</taxon>
        <taxon>Methanobacteriati</taxon>
        <taxon>Thermoplasmatota</taxon>
        <taxon>Thermoplasmata</taxon>
        <taxon>Thermoplasmatales</taxon>
        <taxon>Ferroplasmaceae</taxon>
        <taxon>Ferroplasma</taxon>
    </lineage>
</organism>
<dbReference type="AlphaFoldDB" id="A0A1V0N1Z7"/>
<keyword evidence="2" id="KW-0687">Ribonucleoprotein</keyword>
<dbReference type="SUPFAM" id="SSF52080">
    <property type="entry name" value="Ribosomal proteins L15p and L18e"/>
    <property type="match status" value="1"/>
</dbReference>
<dbReference type="KEGG" id="fai:FAD_0181"/>
<accession>A0A1V0N1Z7</accession>
<evidence type="ECO:0000313" key="6">
    <source>
        <dbReference type="EMBL" id="NOL59670.1"/>
    </source>
</evidence>
<sequence length="135" mass="14949">MVRTKTKKLRGGHYGRGMKSGRGKGKRGGSGMAGLGGHKKIWLIIHDKNHYGVHGFTSHSTTYENPITLRQLNDRYEVLKASGYVENDVIDLESAGYTKLLASGNFEIKCKIKIPKATEKSINKLSNHGITIEHD</sequence>
<feature type="domain" description="Large ribosomal subunit protein uL15/eL18" evidence="4">
    <location>
        <begin position="66"/>
        <end position="129"/>
    </location>
</feature>
<dbReference type="Proteomes" id="UP000546917">
    <property type="component" value="Unassembled WGS sequence"/>
</dbReference>
<dbReference type="Pfam" id="PF00828">
    <property type="entry name" value="Ribosomal_L27A"/>
    <property type="match status" value="1"/>
</dbReference>
<dbReference type="GeneID" id="16025329"/>
<dbReference type="OrthoDB" id="9418at2157"/>
<evidence type="ECO:0000313" key="8">
    <source>
        <dbReference type="Proteomes" id="UP000546917"/>
    </source>
</evidence>
<keyword evidence="7" id="KW-1185">Reference proteome</keyword>
<reference evidence="6 8" key="2">
    <citation type="submission" date="2020-05" db="EMBL/GenBank/DDBJ databases">
        <authorList>
            <person name="Zhang R."/>
        </authorList>
    </citation>
    <scope>NUCLEOTIDE SEQUENCE [LARGE SCALE GENOMIC DNA]</scope>
    <source>
        <strain evidence="6 8">DSM 28986</strain>
    </source>
</reference>
<reference evidence="5 7" key="1">
    <citation type="submission" date="2011-10" db="EMBL/GenBank/DDBJ databases">
        <title>Metabolic and evolutionary patterns in the extreme acidophile Ferroplasma acidiphilum.</title>
        <authorList>
            <person name="Golyshina O.V."/>
            <person name="Kozyavkin S.A."/>
            <person name="Tatusov R.L."/>
            <person name="Slesarev A.I."/>
            <person name="Golyshin P.N."/>
        </authorList>
    </citation>
    <scope>NUCLEOTIDE SEQUENCE [LARGE SCALE GENOMIC DNA]</scope>
    <source>
        <strain evidence="5">Berkeley</strain>
        <strain evidence="7">Y</strain>
    </source>
</reference>
<dbReference type="STRING" id="74969.FAD_0181"/>
<dbReference type="RefSeq" id="WP_009887186.1">
    <property type="nucleotide sequence ID" value="NZ_CP015363.1"/>
</dbReference>
<keyword evidence="1 5" id="KW-0689">Ribosomal protein</keyword>
<dbReference type="Proteomes" id="UP000192050">
    <property type="component" value="Chromosome"/>
</dbReference>
<dbReference type="InterPro" id="IPR036227">
    <property type="entry name" value="Ribosomal_uL15/eL18_sf"/>
</dbReference>
<feature type="region of interest" description="Disordered" evidence="3">
    <location>
        <begin position="1"/>
        <end position="31"/>
    </location>
</feature>
<evidence type="ECO:0000259" key="4">
    <source>
        <dbReference type="Pfam" id="PF00828"/>
    </source>
</evidence>
<evidence type="ECO:0000256" key="1">
    <source>
        <dbReference type="ARBA" id="ARBA00022980"/>
    </source>
</evidence>
<dbReference type="InterPro" id="IPR021131">
    <property type="entry name" value="Ribosomal_uL15/eL18"/>
</dbReference>
<name>A0A1V0N1Z7_9ARCH</name>
<proteinExistence type="predicted"/>
<evidence type="ECO:0000313" key="7">
    <source>
        <dbReference type="Proteomes" id="UP000192050"/>
    </source>
</evidence>
<protein>
    <submittedName>
        <fullName evidence="5 6">50S ribosomal protein L15</fullName>
    </submittedName>
</protein>
<dbReference type="EMBL" id="JABGBP010000069">
    <property type="protein sequence ID" value="NOL59670.1"/>
    <property type="molecule type" value="Genomic_DNA"/>
</dbReference>